<protein>
    <submittedName>
        <fullName evidence="1">MoaD family protein</fullName>
    </submittedName>
</protein>
<reference evidence="1 2" key="1">
    <citation type="submission" date="2014-06" db="EMBL/GenBank/DDBJ databases">
        <authorList>
            <person name="Urmite Genomes Urmite Genomes"/>
        </authorList>
    </citation>
    <scope>NUCLEOTIDE SEQUENCE [LARGE SCALE GENOMIC DNA]</scope>
</reference>
<evidence type="ECO:0000313" key="1">
    <source>
        <dbReference type="EMBL" id="CDZ77626.1"/>
    </source>
</evidence>
<evidence type="ECO:0000313" key="2">
    <source>
        <dbReference type="Proteomes" id="UP000044071"/>
    </source>
</evidence>
<sequence>MAEIYIHPSLVRFTDNQKTLELAISTIEELIPALCAKFPKLKANLLDDSGELTPFVNCYINGKNLRSYDPKSLIMPDAKAEIVTALVGG</sequence>
<dbReference type="InterPro" id="IPR016155">
    <property type="entry name" value="Mopterin_synth/thiamin_S_b"/>
</dbReference>
<keyword evidence="2" id="KW-1185">Reference proteome</keyword>
<proteinExistence type="predicted"/>
<name>A0A078KXC0_9GAMM</name>
<dbReference type="EMBL" id="CCSB01000002">
    <property type="protein sequence ID" value="CDZ77626.1"/>
    <property type="molecule type" value="Genomic_DNA"/>
</dbReference>
<dbReference type="RefSeq" id="WP_043874130.1">
    <property type="nucleotide sequence ID" value="NZ_CCVW01000002.1"/>
</dbReference>
<dbReference type="InterPro" id="IPR012675">
    <property type="entry name" value="Beta-grasp_dom_sf"/>
</dbReference>
<dbReference type="OrthoDB" id="5653801at2"/>
<dbReference type="AlphaFoldDB" id="A0A078KXC0"/>
<dbReference type="SUPFAM" id="SSF54285">
    <property type="entry name" value="MoaD/ThiS"/>
    <property type="match status" value="1"/>
</dbReference>
<dbReference type="Gene3D" id="3.10.20.30">
    <property type="match status" value="1"/>
</dbReference>
<dbReference type="Proteomes" id="UP000044071">
    <property type="component" value="Unassembled WGS sequence"/>
</dbReference>
<gene>
    <name evidence="1" type="ORF">BN59_01910</name>
</gene>
<accession>A0A078KXC0</accession>
<dbReference type="STRING" id="1034943.BN59_01910"/>
<organism evidence="1 2">
    <name type="scientific">Legionella massiliensis</name>
    <dbReference type="NCBI Taxonomy" id="1034943"/>
    <lineage>
        <taxon>Bacteria</taxon>
        <taxon>Pseudomonadati</taxon>
        <taxon>Pseudomonadota</taxon>
        <taxon>Gammaproteobacteria</taxon>
        <taxon>Legionellales</taxon>
        <taxon>Legionellaceae</taxon>
        <taxon>Legionella</taxon>
    </lineage>
</organism>
<dbReference type="eggNOG" id="COG1977">
    <property type="taxonomic scope" value="Bacteria"/>
</dbReference>